<dbReference type="EMBL" id="MLJW01007824">
    <property type="protein sequence ID" value="OIQ64804.1"/>
    <property type="molecule type" value="Genomic_DNA"/>
</dbReference>
<comment type="caution">
    <text evidence="1">The sequence shown here is derived from an EMBL/GenBank/DDBJ whole genome shotgun (WGS) entry which is preliminary data.</text>
</comment>
<sequence length="49" mass="5555">MLERNFAHSLSRSCRNESVVSTLILADLVKVGREDRTSIEIVNFDFNDG</sequence>
<protein>
    <submittedName>
        <fullName evidence="1">Uncharacterized protein</fullName>
    </submittedName>
</protein>
<accession>A0A1J5PBE4</accession>
<name>A0A1J5PBE4_9ZZZZ</name>
<dbReference type="AlphaFoldDB" id="A0A1J5PBE4"/>
<proteinExistence type="predicted"/>
<evidence type="ECO:0000313" key="1">
    <source>
        <dbReference type="EMBL" id="OIQ64804.1"/>
    </source>
</evidence>
<reference evidence="1" key="1">
    <citation type="submission" date="2016-10" db="EMBL/GenBank/DDBJ databases">
        <title>Sequence of Gallionella enrichment culture.</title>
        <authorList>
            <person name="Poehlein A."/>
            <person name="Muehling M."/>
            <person name="Daniel R."/>
        </authorList>
    </citation>
    <scope>NUCLEOTIDE SEQUENCE</scope>
</reference>
<gene>
    <name evidence="1" type="ORF">GALL_536440</name>
</gene>
<organism evidence="1">
    <name type="scientific">mine drainage metagenome</name>
    <dbReference type="NCBI Taxonomy" id="410659"/>
    <lineage>
        <taxon>unclassified sequences</taxon>
        <taxon>metagenomes</taxon>
        <taxon>ecological metagenomes</taxon>
    </lineage>
</organism>